<dbReference type="Pfam" id="PF00550">
    <property type="entry name" value="PP-binding"/>
    <property type="match status" value="1"/>
</dbReference>
<dbReference type="InterPro" id="IPR045851">
    <property type="entry name" value="AMP-bd_C_sf"/>
</dbReference>
<dbReference type="Pfam" id="PF13193">
    <property type="entry name" value="AMP-binding_C"/>
    <property type="match status" value="1"/>
</dbReference>
<comment type="caution">
    <text evidence="5">The sequence shown here is derived from an EMBL/GenBank/DDBJ whole genome shotgun (WGS) entry which is preliminary data.</text>
</comment>
<dbReference type="InterPro" id="IPR000873">
    <property type="entry name" value="AMP-dep_synth/lig_dom"/>
</dbReference>
<feature type="compositionally biased region" description="Polar residues" evidence="3">
    <location>
        <begin position="1"/>
        <end position="13"/>
    </location>
</feature>
<dbReference type="Gene3D" id="3.40.50.12780">
    <property type="entry name" value="N-terminal domain of ligase-like"/>
    <property type="match status" value="1"/>
</dbReference>
<keyword evidence="2" id="KW-0597">Phosphoprotein</keyword>
<dbReference type="InterPro" id="IPR009081">
    <property type="entry name" value="PP-bd_ACP"/>
</dbReference>
<protein>
    <submittedName>
        <fullName evidence="5">Non-ribosomal peptide synthetase</fullName>
    </submittedName>
</protein>
<gene>
    <name evidence="5" type="ORF">ACFQMH_01250</name>
</gene>
<dbReference type="Pfam" id="PF00501">
    <property type="entry name" value="AMP-binding"/>
    <property type="match status" value="1"/>
</dbReference>
<dbReference type="CDD" id="cd05930">
    <property type="entry name" value="A_NRPS"/>
    <property type="match status" value="1"/>
</dbReference>
<dbReference type="PANTHER" id="PTHR45527:SF1">
    <property type="entry name" value="FATTY ACID SYNTHASE"/>
    <property type="match status" value="1"/>
</dbReference>
<dbReference type="InterPro" id="IPR020845">
    <property type="entry name" value="AMP-binding_CS"/>
</dbReference>
<dbReference type="PROSITE" id="PS50075">
    <property type="entry name" value="CARRIER"/>
    <property type="match status" value="1"/>
</dbReference>
<reference evidence="6" key="1">
    <citation type="journal article" date="2019" name="Int. J. Syst. Evol. Microbiol.">
        <title>The Global Catalogue of Microorganisms (GCM) 10K type strain sequencing project: providing services to taxonomists for standard genome sequencing and annotation.</title>
        <authorList>
            <consortium name="The Broad Institute Genomics Platform"/>
            <consortium name="The Broad Institute Genome Sequencing Center for Infectious Disease"/>
            <person name="Wu L."/>
            <person name="Ma J."/>
        </authorList>
    </citation>
    <scope>NUCLEOTIDE SEQUENCE [LARGE SCALE GENOMIC DNA]</scope>
    <source>
        <strain evidence="6">JCM 4855</strain>
    </source>
</reference>
<dbReference type="InterPro" id="IPR025110">
    <property type="entry name" value="AMP-bd_C"/>
</dbReference>
<evidence type="ECO:0000256" key="2">
    <source>
        <dbReference type="ARBA" id="ARBA00022553"/>
    </source>
</evidence>
<sequence>MDATSRSSAQATGHTGAPVTGAAVLPETAPPPPRTLLDILRATVAAHPAHEAIDDGTTVLSYRSLAAEVDAGAERLRGFGIGVGDRVGVRMPSGTTQLYVAILSVLASGAAYVPVDADDPEARAEWVWSEAGVCAVVEAGGTLRLRDGVSPGSGAGAPAPEDDAWVMFTSGTSGHPKGVAVTHRAAAAFVDAEVLLFSPDGSLGPGDRVLAGLSVAFDASCEEMWLAWSQGACLVPAPRVLVRAGADICPWLVERRVTAVSTVPSVVALWPAEALAGIRLLILGGEACPPELGHRLTTSVGVVWNVYGPTEATVGSCAARLFPGEIVRIGLPLAGWRLAVVDTDGRPVRWGETGELVIGGVGLGRYLDATLDAEKFASLPGIGWSRGYRTDDLVRAERSGLVFVGRMDEQVKIRGHRVEPEETRALLAAHPAVTQAHVRAVDDGSGPYLVAYAVTAEENLRELRTYLAERLPVAMRPAVIVPMDSMPLSSNGKLDRNALPSPVSQAPDVSPPDCTQTMRQIVAHAWCSVLKVDQVEPDDNFFDLGGHSMLLIKVQRRLADCLRRPIPVVELFAHPTVRTMAAYLDGLGD</sequence>
<keyword evidence="6" id="KW-1185">Reference proteome</keyword>
<dbReference type="InterPro" id="IPR036736">
    <property type="entry name" value="ACP-like_sf"/>
</dbReference>
<dbReference type="SMART" id="SM00823">
    <property type="entry name" value="PKS_PP"/>
    <property type="match status" value="1"/>
</dbReference>
<proteinExistence type="predicted"/>
<dbReference type="Gene3D" id="1.10.1200.10">
    <property type="entry name" value="ACP-like"/>
    <property type="match status" value="1"/>
</dbReference>
<dbReference type="RefSeq" id="WP_189870602.1">
    <property type="nucleotide sequence ID" value="NZ_BMWA01000007.1"/>
</dbReference>
<organism evidence="5 6">
    <name type="scientific">Streptomyces viridiviolaceus</name>
    <dbReference type="NCBI Taxonomy" id="68282"/>
    <lineage>
        <taxon>Bacteria</taxon>
        <taxon>Bacillati</taxon>
        <taxon>Actinomycetota</taxon>
        <taxon>Actinomycetes</taxon>
        <taxon>Kitasatosporales</taxon>
        <taxon>Streptomycetaceae</taxon>
        <taxon>Streptomyces</taxon>
    </lineage>
</organism>
<feature type="domain" description="Carrier" evidence="4">
    <location>
        <begin position="513"/>
        <end position="588"/>
    </location>
</feature>
<dbReference type="SUPFAM" id="SSF47336">
    <property type="entry name" value="ACP-like"/>
    <property type="match status" value="1"/>
</dbReference>
<evidence type="ECO:0000313" key="6">
    <source>
        <dbReference type="Proteomes" id="UP001596409"/>
    </source>
</evidence>
<dbReference type="InterPro" id="IPR020806">
    <property type="entry name" value="PKS_PP-bd"/>
</dbReference>
<dbReference type="PROSITE" id="PS00455">
    <property type="entry name" value="AMP_BINDING"/>
    <property type="match status" value="1"/>
</dbReference>
<dbReference type="Gene3D" id="3.30.300.30">
    <property type="match status" value="1"/>
</dbReference>
<evidence type="ECO:0000259" key="4">
    <source>
        <dbReference type="PROSITE" id="PS50075"/>
    </source>
</evidence>
<evidence type="ECO:0000313" key="5">
    <source>
        <dbReference type="EMBL" id="MFC7010358.1"/>
    </source>
</evidence>
<accession>A0ABW2DRD3</accession>
<dbReference type="EMBL" id="JBHSYM010000003">
    <property type="protein sequence ID" value="MFC7010358.1"/>
    <property type="molecule type" value="Genomic_DNA"/>
</dbReference>
<dbReference type="InterPro" id="IPR042099">
    <property type="entry name" value="ANL_N_sf"/>
</dbReference>
<feature type="region of interest" description="Disordered" evidence="3">
    <location>
        <begin position="1"/>
        <end position="30"/>
    </location>
</feature>
<dbReference type="SUPFAM" id="SSF56801">
    <property type="entry name" value="Acetyl-CoA synthetase-like"/>
    <property type="match status" value="1"/>
</dbReference>
<dbReference type="PANTHER" id="PTHR45527">
    <property type="entry name" value="NONRIBOSOMAL PEPTIDE SYNTHETASE"/>
    <property type="match status" value="1"/>
</dbReference>
<keyword evidence="1" id="KW-0596">Phosphopantetheine</keyword>
<evidence type="ECO:0000256" key="1">
    <source>
        <dbReference type="ARBA" id="ARBA00022450"/>
    </source>
</evidence>
<name>A0ABW2DRD3_9ACTN</name>
<evidence type="ECO:0000256" key="3">
    <source>
        <dbReference type="SAM" id="MobiDB-lite"/>
    </source>
</evidence>
<dbReference type="Proteomes" id="UP001596409">
    <property type="component" value="Unassembled WGS sequence"/>
</dbReference>